<dbReference type="FunFam" id="1.20.58.60:FF:000033">
    <property type="entry name" value="Spectrin beta chain"/>
    <property type="match status" value="1"/>
</dbReference>
<evidence type="ECO:0000256" key="2">
    <source>
        <dbReference type="ARBA" id="ARBA00023203"/>
    </source>
</evidence>
<dbReference type="GO" id="GO:0003779">
    <property type="term" value="F:actin binding"/>
    <property type="evidence" value="ECO:0007669"/>
    <property type="project" value="UniProtKB-KW"/>
</dbReference>
<dbReference type="OMA" id="LTSCEDC"/>
<dbReference type="InterPro" id="IPR018159">
    <property type="entry name" value="Spectrin/alpha-actinin"/>
</dbReference>
<dbReference type="Pfam" id="PF00435">
    <property type="entry name" value="Spectrin"/>
    <property type="match status" value="10"/>
</dbReference>
<dbReference type="FunFam" id="1.20.58.60:FF:000340">
    <property type="entry name" value="Spectrin beta chain"/>
    <property type="match status" value="1"/>
</dbReference>
<reference evidence="5 6" key="1">
    <citation type="journal article" date="2018" name="Nat. Ecol. Evol.">
        <title>Shark genomes provide insights into elasmobranch evolution and the origin of vertebrates.</title>
        <authorList>
            <person name="Hara Y"/>
            <person name="Yamaguchi K"/>
            <person name="Onimaru K"/>
            <person name="Kadota M"/>
            <person name="Koyanagi M"/>
            <person name="Keeley SD"/>
            <person name="Tatsumi K"/>
            <person name="Tanaka K"/>
            <person name="Motone F"/>
            <person name="Kageyama Y"/>
            <person name="Nozu R"/>
            <person name="Adachi N"/>
            <person name="Nishimura O"/>
            <person name="Nakagawa R"/>
            <person name="Tanegashima C"/>
            <person name="Kiyatake I"/>
            <person name="Matsumoto R"/>
            <person name="Murakumo K"/>
            <person name="Nishida K"/>
            <person name="Terakita A"/>
            <person name="Kuratani S"/>
            <person name="Sato K"/>
            <person name="Hyodo S Kuraku.S."/>
        </authorList>
    </citation>
    <scope>NUCLEOTIDE SEQUENCE [LARGE SCALE GENOMIC DNA]</scope>
</reference>
<proteinExistence type="predicted"/>
<dbReference type="Gene3D" id="1.10.418.10">
    <property type="entry name" value="Calponin-like domain"/>
    <property type="match status" value="2"/>
</dbReference>
<dbReference type="PANTHER" id="PTHR11915">
    <property type="entry name" value="SPECTRIN/FILAMIN RELATED CYTOSKELETAL PROTEIN"/>
    <property type="match status" value="1"/>
</dbReference>
<feature type="domain" description="Calponin-homology (CH)" evidence="4">
    <location>
        <begin position="1"/>
        <end position="51"/>
    </location>
</feature>
<dbReference type="PROSITE" id="PS00020">
    <property type="entry name" value="ACTININ_2"/>
    <property type="match status" value="1"/>
</dbReference>
<evidence type="ECO:0000313" key="6">
    <source>
        <dbReference type="Proteomes" id="UP000287033"/>
    </source>
</evidence>
<dbReference type="EMBL" id="BEZZ01001225">
    <property type="protein sequence ID" value="GCC38661.1"/>
    <property type="molecule type" value="Genomic_DNA"/>
</dbReference>
<dbReference type="Pfam" id="PF00307">
    <property type="entry name" value="CH"/>
    <property type="match status" value="2"/>
</dbReference>
<evidence type="ECO:0000256" key="3">
    <source>
        <dbReference type="SAM" id="Coils"/>
    </source>
</evidence>
<dbReference type="SMART" id="SM00033">
    <property type="entry name" value="CH"/>
    <property type="match status" value="1"/>
</dbReference>
<keyword evidence="2" id="KW-0009">Actin-binding</keyword>
<dbReference type="InterPro" id="IPR001715">
    <property type="entry name" value="CH_dom"/>
</dbReference>
<evidence type="ECO:0000313" key="5">
    <source>
        <dbReference type="EMBL" id="GCC38661.1"/>
    </source>
</evidence>
<dbReference type="SUPFAM" id="SSF47576">
    <property type="entry name" value="Calponin-homology domain, CH-domain"/>
    <property type="match status" value="1"/>
</dbReference>
<dbReference type="FunFam" id="1.20.58.60:FF:000106">
    <property type="entry name" value="Spectrin beta chain"/>
    <property type="match status" value="1"/>
</dbReference>
<dbReference type="Proteomes" id="UP000287033">
    <property type="component" value="Unassembled WGS sequence"/>
</dbReference>
<dbReference type="InterPro" id="IPR001589">
    <property type="entry name" value="Actinin_actin-bd_CS"/>
</dbReference>
<keyword evidence="3" id="KW-0175">Coiled coil</keyword>
<feature type="coiled-coil region" evidence="3">
    <location>
        <begin position="1058"/>
        <end position="1085"/>
    </location>
</feature>
<organism evidence="5 6">
    <name type="scientific">Chiloscyllium punctatum</name>
    <name type="common">Brownbanded bambooshark</name>
    <name type="synonym">Hemiscyllium punctatum</name>
    <dbReference type="NCBI Taxonomy" id="137246"/>
    <lineage>
        <taxon>Eukaryota</taxon>
        <taxon>Metazoa</taxon>
        <taxon>Chordata</taxon>
        <taxon>Craniata</taxon>
        <taxon>Vertebrata</taxon>
        <taxon>Chondrichthyes</taxon>
        <taxon>Elasmobranchii</taxon>
        <taxon>Galeomorphii</taxon>
        <taxon>Galeoidea</taxon>
        <taxon>Orectolobiformes</taxon>
        <taxon>Hemiscylliidae</taxon>
        <taxon>Chiloscyllium</taxon>
    </lineage>
</organism>
<dbReference type="InterPro" id="IPR036872">
    <property type="entry name" value="CH_dom_sf"/>
</dbReference>
<evidence type="ECO:0000256" key="1">
    <source>
        <dbReference type="ARBA" id="ARBA00022737"/>
    </source>
</evidence>
<dbReference type="SMART" id="SM00150">
    <property type="entry name" value="SPEC"/>
    <property type="match status" value="12"/>
</dbReference>
<dbReference type="FunFam" id="1.20.58.60:FF:000018">
    <property type="entry name" value="Spectrin beta chain"/>
    <property type="match status" value="1"/>
</dbReference>
<evidence type="ECO:0000259" key="4">
    <source>
        <dbReference type="PROSITE" id="PS50021"/>
    </source>
</evidence>
<dbReference type="OrthoDB" id="5865767at2759"/>
<dbReference type="InterPro" id="IPR002017">
    <property type="entry name" value="Spectrin_repeat"/>
</dbReference>
<protein>
    <recommendedName>
        <fullName evidence="4">Calponin-homology (CH) domain-containing protein</fullName>
    </recommendedName>
</protein>
<sequence>MRIHSLENVDKALQFLKEQRVHLENVGSHDIVDGNHRLTLGLIWTIILRFQIQVIKINTEDNRETRSAKDALLLWCQMKTAGYPGVNVQNFTSSWSDGLAFNALIHKHRSDLIDFAKLQKSNTTFNLQQAFNVAEQQLGVAKLLDPEDVNVENPDEKSIVTYVVSYYHYFSKMKALAVEGKRIGKVLDKVLEIEQIISRYETLASELLEWIEQTIALISNQRFANSLTGVQQQLQAFTNYCTVEKPLKFEEKGNLEVLLFTIQSKLRANNQKLYVPREGKLISDINRAWERLEKAEHEREVALRNELIRQEKLEQLAHRFDHKAAMRETWLNENQRLISQDNFGYDLPAVEAAMKKHEAIEADVSSYKERVQVITELALELDSENYYDIRRITAQKDNILRLWGFLEETLAARRARLELNLSLQKTFQEMVHMIDWMEEMQMLLCWKDLGKHLLEAEDLLQKHCLLEADISVQAERVKGLNMAALEFTELEGYQPCDPQVIRNRVQHVSSCLEELQRLASCRREELEGWRRLWEFFQEMEEAEGWIHEKEQVISSAHCGKDVDSATRLLTKHEALMGELVARCGLLTQTITKGEQILAQKHFGTGNIQERILEVRLQWKTLDELVTLRQQRIQEALGFFQFKAEADDLELWLQDAYRLASSDDFGHDEYSTQSLAKKHRGLSEEIEQHRQTVHTLRTQASGLAPEYLESGEVQSRVSELETLYTEVKEVAGLRRQWLQDALAIYRMFTEVNACELWIDEKEQWFNNMEVPGTLEDLELVQQRLLLIQWYCHCVTIPPINLSSWDSLFLFVEGSVNGGVLRLHSAGCPSCAQESVLAQLEVPVSLEAAETAIKRHRDFLVTLEINLQKINTVVEAGGQLVKAGSIYQEKIDDQTKSITTRSQQNYKLAHDWLERLAVQWELQRFLQSCQELGDWINEKMLTVRTTSHDDVQKLHKKWLKHQAFMAELALNREWLAKIEKEGQQLMKEKPELASDVRKKLEEIHDCWTVLESTTQAKARHLFDANKAELLVQSYGELDKRLSQLEGQLQGVDGARDIVSVNSQLQKLQVLENQMEGWYKEVGELQAQAATLNHDGAGKEEVTEKQNVVEARIVRLIEPLKQRRRVLLASKEVHQVTRDMEDETLWIQERLPLAKSKDHGNNLQTVQLLQKKLQTLQREIQGHQPRISDVMERAGHIASIQSPETEATRLSLDRLRELWAELQEETQQRQQRLTAMQQVQQYYFDASEVESWLSEQELHMMTDEKGKDEQSSLQMLKKHLVLEQTIDDYAENICELSKTCRTLLDTGHPESEQISKQQSQIDRLYVSLKDLAEERKSKLEQYYWLFQLNREVDELEQWIAEREVIAASPELGQDFEHVTVRQLQENAAQLRTVYAGENAEAILEQEQGVMQAWKELLSSCDQRKLQLTTTSDRIRFFSMVRDLVSWMDSIICQIGTGEKPRDVSSVEVLMNYHQGLRGEIEARHKKLSACIELGKTLLTSTNQSSDEIKEKLDKVLKKQHEMMEKWEQYWEWLQQSEYWDCWLMQIYLHTTC</sequence>
<dbReference type="FunFam" id="1.20.58.60:FF:000083">
    <property type="entry name" value="Spectrin beta chain"/>
    <property type="match status" value="1"/>
</dbReference>
<accession>A0A401T7L4</accession>
<keyword evidence="6" id="KW-1185">Reference proteome</keyword>
<gene>
    <name evidence="5" type="ORF">chiPu_0017176</name>
</gene>
<dbReference type="SUPFAM" id="SSF46966">
    <property type="entry name" value="Spectrin repeat"/>
    <property type="match status" value="11"/>
</dbReference>
<dbReference type="STRING" id="137246.A0A401T7L4"/>
<dbReference type="Gene3D" id="1.20.58.60">
    <property type="match status" value="8"/>
</dbReference>
<keyword evidence="1" id="KW-0677">Repeat</keyword>
<dbReference type="CDD" id="cd00176">
    <property type="entry name" value="SPEC"/>
    <property type="match status" value="8"/>
</dbReference>
<dbReference type="PROSITE" id="PS50021">
    <property type="entry name" value="CH"/>
    <property type="match status" value="2"/>
</dbReference>
<feature type="domain" description="Calponin-homology (CH)" evidence="4">
    <location>
        <begin position="66"/>
        <end position="171"/>
    </location>
</feature>
<dbReference type="FunFam" id="1.10.418.10:FF:000089">
    <property type="entry name" value="Spectrin beta chain"/>
    <property type="match status" value="1"/>
</dbReference>
<comment type="caution">
    <text evidence="5">The sequence shown here is derived from an EMBL/GenBank/DDBJ whole genome shotgun (WGS) entry which is preliminary data.</text>
</comment>
<name>A0A401T7L4_CHIPU</name>
<dbReference type="FunFam" id="1.10.418.10:FF:000003">
    <property type="entry name" value="Spectrin beta chain"/>
    <property type="match status" value="1"/>
</dbReference>